<sequence>MDIPESMKEELGRWNHGAGIDLEGWIDCTGNYALAVGYLTLFWPDFVEFDGYILRKGFSESSLRGFERVEGATRKSVEWVMNHLHIADIHFRSDAQLADDKLVLLGGALKEIYEAKLAWQFPHLNCVVELYVPEADGDFTDYQLSFWQAESKTASRPD</sequence>
<dbReference type="RefSeq" id="WP_184587879.1">
    <property type="nucleotide sequence ID" value="NZ_JACHLI010000005.1"/>
</dbReference>
<protein>
    <submittedName>
        <fullName evidence="1">Uncharacterized protein</fullName>
    </submittedName>
</protein>
<evidence type="ECO:0000313" key="1">
    <source>
        <dbReference type="EMBL" id="MBB4862962.1"/>
    </source>
</evidence>
<proteinExistence type="predicted"/>
<organism evidence="1 2">
    <name type="scientific">Pseudomonas nitroreducens</name>
    <dbReference type="NCBI Taxonomy" id="46680"/>
    <lineage>
        <taxon>Bacteria</taxon>
        <taxon>Pseudomonadati</taxon>
        <taxon>Pseudomonadota</taxon>
        <taxon>Gammaproteobacteria</taxon>
        <taxon>Pseudomonadales</taxon>
        <taxon>Pseudomonadaceae</taxon>
        <taxon>Pseudomonas</taxon>
    </lineage>
</organism>
<reference evidence="1 2" key="1">
    <citation type="submission" date="2020-08" db="EMBL/GenBank/DDBJ databases">
        <title>Functional genomics of gut bacteria from endangered species of beetles.</title>
        <authorList>
            <person name="Carlos-Shanley C."/>
        </authorList>
    </citation>
    <scope>NUCLEOTIDE SEQUENCE [LARGE SCALE GENOMIC DNA]</scope>
    <source>
        <strain evidence="1 2">S00179</strain>
    </source>
</reference>
<gene>
    <name evidence="1" type="ORF">HNP46_001807</name>
</gene>
<accession>A0A7W7KHJ5</accession>
<comment type="caution">
    <text evidence="1">The sequence shown here is derived from an EMBL/GenBank/DDBJ whole genome shotgun (WGS) entry which is preliminary data.</text>
</comment>
<name>A0A7W7KHJ5_PSENT</name>
<evidence type="ECO:0000313" key="2">
    <source>
        <dbReference type="Proteomes" id="UP000566995"/>
    </source>
</evidence>
<dbReference type="Proteomes" id="UP000566995">
    <property type="component" value="Unassembled WGS sequence"/>
</dbReference>
<dbReference type="AlphaFoldDB" id="A0A7W7KHJ5"/>
<dbReference type="EMBL" id="JACHLI010000005">
    <property type="protein sequence ID" value="MBB4862962.1"/>
    <property type="molecule type" value="Genomic_DNA"/>
</dbReference>